<dbReference type="RefSeq" id="XP_001455295.1">
    <property type="nucleotide sequence ID" value="XM_001455258.1"/>
</dbReference>
<dbReference type="STRING" id="5888.A0DXY1"/>
<comment type="subunit">
    <text evidence="7">May form a complex composed of at least the catalytic subunit CRK2 and a cyclin.</text>
</comment>
<reference evidence="12 13" key="1">
    <citation type="journal article" date="2006" name="Nature">
        <title>Global trends of whole-genome duplications revealed by the ciliate Paramecium tetraurelia.</title>
        <authorList>
            <consortium name="Genoscope"/>
            <person name="Aury J.-M."/>
            <person name="Jaillon O."/>
            <person name="Duret L."/>
            <person name="Noel B."/>
            <person name="Jubin C."/>
            <person name="Porcel B.M."/>
            <person name="Segurens B."/>
            <person name="Daubin V."/>
            <person name="Anthouard V."/>
            <person name="Aiach N."/>
            <person name="Arnaiz O."/>
            <person name="Billaut A."/>
            <person name="Beisson J."/>
            <person name="Blanc I."/>
            <person name="Bouhouche K."/>
            <person name="Camara F."/>
            <person name="Duharcourt S."/>
            <person name="Guigo R."/>
            <person name="Gogendeau D."/>
            <person name="Katinka M."/>
            <person name="Keller A.-M."/>
            <person name="Kissmehl R."/>
            <person name="Klotz C."/>
            <person name="Koll F."/>
            <person name="Le Moue A."/>
            <person name="Lepere C."/>
            <person name="Malinsky S."/>
            <person name="Nowacki M."/>
            <person name="Nowak J.K."/>
            <person name="Plattner H."/>
            <person name="Poulain J."/>
            <person name="Ruiz F."/>
            <person name="Serrano V."/>
            <person name="Zagulski M."/>
            <person name="Dessen P."/>
            <person name="Betermier M."/>
            <person name="Weissenbach J."/>
            <person name="Scarpelli C."/>
            <person name="Schachter V."/>
            <person name="Sperling L."/>
            <person name="Meyer E."/>
            <person name="Cohen J."/>
            <person name="Wincker P."/>
        </authorList>
    </citation>
    <scope>NUCLEOTIDE SEQUENCE [LARGE SCALE GENOMIC DNA]</scope>
    <source>
        <strain evidence="12 13">Stock d4-2</strain>
    </source>
</reference>
<dbReference type="GO" id="GO:0004693">
    <property type="term" value="F:cyclin-dependent protein serine/threonine kinase activity"/>
    <property type="evidence" value="ECO:0007669"/>
    <property type="project" value="UniProtKB-EC"/>
</dbReference>
<dbReference type="InParanoid" id="A0DXY1"/>
<sequence>MKPVFSIPSLKFSYGVVRKVFDKQRSKSVGLKGIKLNDEGVPNKTMREKGILQMLKHPNITKYFIEQKKIFLKKIQMKINQQIQIGQSESQITQFQVYRIVMRSLTRELFIKWDDSKIANFGLSKVFPISIKKFPSEVCIQYRASEILLGDDNEVTSADIWAIGCIIAECLNRQPLFRGDGQIFIVCNIMFKFLGTPSNDNYFGQSKIPHFRLNFSKFRAENLTSIKPIFDRIQYDEFQEQKIFKYFLSRIRNFKY</sequence>
<name>A0DXY1_PARTE</name>
<evidence type="ECO:0000256" key="8">
    <source>
        <dbReference type="ARBA" id="ARBA00039612"/>
    </source>
</evidence>
<evidence type="ECO:0000256" key="1">
    <source>
        <dbReference type="ARBA" id="ARBA00012425"/>
    </source>
</evidence>
<evidence type="ECO:0000313" key="12">
    <source>
        <dbReference type="EMBL" id="CAK87898.1"/>
    </source>
</evidence>
<keyword evidence="13" id="KW-1185">Reference proteome</keyword>
<dbReference type="AlphaFoldDB" id="A0DXY1"/>
<dbReference type="Pfam" id="PF00069">
    <property type="entry name" value="Pkinase"/>
    <property type="match status" value="1"/>
</dbReference>
<dbReference type="GO" id="GO:0005524">
    <property type="term" value="F:ATP binding"/>
    <property type="evidence" value="ECO:0007669"/>
    <property type="project" value="UniProtKB-KW"/>
</dbReference>
<dbReference type="InterPro" id="IPR011009">
    <property type="entry name" value="Kinase-like_dom_sf"/>
</dbReference>
<dbReference type="Proteomes" id="UP000000600">
    <property type="component" value="Unassembled WGS sequence"/>
</dbReference>
<evidence type="ECO:0000256" key="4">
    <source>
        <dbReference type="ARBA" id="ARBA00022741"/>
    </source>
</evidence>
<accession>A0DXY1</accession>
<protein>
    <recommendedName>
        <fullName evidence="8">Cyclin-dependent kinase 2 homolog</fullName>
        <ecNumber evidence="1">2.7.11.22</ecNumber>
    </recommendedName>
    <alternativeName>
        <fullName evidence="9">Cell division control protein 2 homolog</fullName>
    </alternativeName>
    <alternativeName>
        <fullName evidence="10">cdc2-related kinase 2</fullName>
    </alternativeName>
</protein>
<proteinExistence type="predicted"/>
<evidence type="ECO:0000256" key="7">
    <source>
        <dbReference type="ARBA" id="ARBA00038543"/>
    </source>
</evidence>
<evidence type="ECO:0000256" key="6">
    <source>
        <dbReference type="ARBA" id="ARBA00022840"/>
    </source>
</evidence>
<evidence type="ECO:0000259" key="11">
    <source>
        <dbReference type="SMART" id="SM00220"/>
    </source>
</evidence>
<evidence type="ECO:0000256" key="3">
    <source>
        <dbReference type="ARBA" id="ARBA00022679"/>
    </source>
</evidence>
<keyword evidence="4" id="KW-0547">Nucleotide-binding</keyword>
<keyword evidence="6" id="KW-0067">ATP-binding</keyword>
<dbReference type="SUPFAM" id="SSF56112">
    <property type="entry name" value="Protein kinase-like (PK-like)"/>
    <property type="match status" value="1"/>
</dbReference>
<keyword evidence="3" id="KW-0808">Transferase</keyword>
<dbReference type="Gene3D" id="1.10.510.10">
    <property type="entry name" value="Transferase(Phosphotransferase) domain 1"/>
    <property type="match status" value="1"/>
</dbReference>
<organism evidence="12 13">
    <name type="scientific">Paramecium tetraurelia</name>
    <dbReference type="NCBI Taxonomy" id="5888"/>
    <lineage>
        <taxon>Eukaryota</taxon>
        <taxon>Sar</taxon>
        <taxon>Alveolata</taxon>
        <taxon>Ciliophora</taxon>
        <taxon>Intramacronucleata</taxon>
        <taxon>Oligohymenophorea</taxon>
        <taxon>Peniculida</taxon>
        <taxon>Parameciidae</taxon>
        <taxon>Paramecium</taxon>
    </lineage>
</organism>
<evidence type="ECO:0000256" key="2">
    <source>
        <dbReference type="ARBA" id="ARBA00022527"/>
    </source>
</evidence>
<dbReference type="PANTHER" id="PTHR24056:SF254">
    <property type="entry name" value="CYCLIN-DEPENDENT KINASE 2"/>
    <property type="match status" value="1"/>
</dbReference>
<evidence type="ECO:0000256" key="10">
    <source>
        <dbReference type="ARBA" id="ARBA00042858"/>
    </source>
</evidence>
<evidence type="ECO:0000256" key="9">
    <source>
        <dbReference type="ARBA" id="ARBA00041902"/>
    </source>
</evidence>
<keyword evidence="5" id="KW-0418">Kinase</keyword>
<dbReference type="InterPro" id="IPR000719">
    <property type="entry name" value="Prot_kinase_dom"/>
</dbReference>
<dbReference type="Gene3D" id="3.30.200.20">
    <property type="entry name" value="Phosphorylase Kinase, domain 1"/>
    <property type="match status" value="1"/>
</dbReference>
<dbReference type="KEGG" id="ptm:GSPATT00021522001"/>
<dbReference type="InterPro" id="IPR050108">
    <property type="entry name" value="CDK"/>
</dbReference>
<evidence type="ECO:0000256" key="5">
    <source>
        <dbReference type="ARBA" id="ARBA00022777"/>
    </source>
</evidence>
<evidence type="ECO:0000313" key="13">
    <source>
        <dbReference type="Proteomes" id="UP000000600"/>
    </source>
</evidence>
<dbReference type="HOGENOM" id="CLU_1087608_0_0_1"/>
<dbReference type="EMBL" id="CT868640">
    <property type="protein sequence ID" value="CAK87898.1"/>
    <property type="molecule type" value="Genomic_DNA"/>
</dbReference>
<keyword evidence="2" id="KW-0723">Serine/threonine-protein kinase</keyword>
<gene>
    <name evidence="12" type="ORF">GSPATT00021522001</name>
</gene>
<dbReference type="PANTHER" id="PTHR24056">
    <property type="entry name" value="CELL DIVISION PROTEIN KINASE"/>
    <property type="match status" value="1"/>
</dbReference>
<dbReference type="SMART" id="SM00220">
    <property type="entry name" value="S_TKc"/>
    <property type="match status" value="1"/>
</dbReference>
<dbReference type="EC" id="2.7.11.22" evidence="1"/>
<dbReference type="FunFam" id="1.10.510.10:FF:002967">
    <property type="match status" value="1"/>
</dbReference>
<feature type="domain" description="Protein kinase" evidence="11">
    <location>
        <begin position="13"/>
        <end position="244"/>
    </location>
</feature>
<dbReference type="GeneID" id="5041080"/>
<dbReference type="eggNOG" id="KOG0594">
    <property type="taxonomic scope" value="Eukaryota"/>
</dbReference>